<organism evidence="2">
    <name type="scientific">Leptosphaeria maculans (strain JN3 / isolate v23.1.3 / race Av1-4-5-6-7-8)</name>
    <name type="common">Blackleg fungus</name>
    <name type="synonym">Phoma lingam</name>
    <dbReference type="NCBI Taxonomy" id="985895"/>
    <lineage>
        <taxon>Eukaryota</taxon>
        <taxon>Fungi</taxon>
        <taxon>Dikarya</taxon>
        <taxon>Ascomycota</taxon>
        <taxon>Pezizomycotina</taxon>
        <taxon>Dothideomycetes</taxon>
        <taxon>Pleosporomycetidae</taxon>
        <taxon>Pleosporales</taxon>
        <taxon>Pleosporineae</taxon>
        <taxon>Leptosphaeriaceae</taxon>
        <taxon>Plenodomus</taxon>
        <taxon>Plenodomus lingam/Leptosphaeria maculans species complex</taxon>
    </lineage>
</organism>
<protein>
    <submittedName>
        <fullName evidence="1">Predicted protein</fullName>
    </submittedName>
</protein>
<reference evidence="2" key="1">
    <citation type="journal article" date="2011" name="Nat. Commun.">
        <title>Effector diversification within compartments of the Leptosphaeria maculans genome affected by Repeat-Induced Point mutations.</title>
        <authorList>
            <person name="Rouxel T."/>
            <person name="Grandaubert J."/>
            <person name="Hane J.K."/>
            <person name="Hoede C."/>
            <person name="van de Wouw A.P."/>
            <person name="Couloux A."/>
            <person name="Dominguez V."/>
            <person name="Anthouard V."/>
            <person name="Bally P."/>
            <person name="Bourras S."/>
            <person name="Cozijnsen A.J."/>
            <person name="Ciuffetti L.M."/>
            <person name="Degrave A."/>
            <person name="Dilmaghani A."/>
            <person name="Duret L."/>
            <person name="Fudal I."/>
            <person name="Goodwin S.B."/>
            <person name="Gout L."/>
            <person name="Glaser N."/>
            <person name="Linglin J."/>
            <person name="Kema G.H.J."/>
            <person name="Lapalu N."/>
            <person name="Lawrence C.B."/>
            <person name="May K."/>
            <person name="Meyer M."/>
            <person name="Ollivier B."/>
            <person name="Poulain J."/>
            <person name="Schoch C.L."/>
            <person name="Simon A."/>
            <person name="Spatafora J.W."/>
            <person name="Stachowiak A."/>
            <person name="Turgeon B.G."/>
            <person name="Tyler B.M."/>
            <person name="Vincent D."/>
            <person name="Weissenbach J."/>
            <person name="Amselem J."/>
            <person name="Quesneville H."/>
            <person name="Oliver R.P."/>
            <person name="Wincker P."/>
            <person name="Balesdent M.-H."/>
            <person name="Howlett B.J."/>
        </authorList>
    </citation>
    <scope>NUCLEOTIDE SEQUENCE [LARGE SCALE GENOMIC DNA]</scope>
    <source>
        <strain evidence="2">JN3 / isolate v23.1.3 / race Av1-4-5-6-7-8</strain>
    </source>
</reference>
<gene>
    <name evidence="1" type="ORF">LEMA_P053340.1</name>
</gene>
<dbReference type="HOGENOM" id="CLU_3125332_0_0_1"/>
<accession>E4ZN25</accession>
<sequence>MLFSARPAVREDALLTVEALPVRGSARSRLSCPNRGEQRAPCMITWWHVI</sequence>
<dbReference type="InParanoid" id="E4ZN25"/>
<evidence type="ECO:0000313" key="2">
    <source>
        <dbReference type="Proteomes" id="UP000002668"/>
    </source>
</evidence>
<dbReference type="AlphaFoldDB" id="E4ZN25"/>
<dbReference type="EMBL" id="FP929094">
    <property type="protein sequence ID" value="CBX92628.1"/>
    <property type="molecule type" value="Genomic_DNA"/>
</dbReference>
<keyword evidence="2" id="KW-1185">Reference proteome</keyword>
<dbReference type="VEuPathDB" id="FungiDB:LEMA_P053340.1"/>
<name>E4ZN25_LEPMJ</name>
<evidence type="ECO:0000313" key="1">
    <source>
        <dbReference type="EMBL" id="CBX92628.1"/>
    </source>
</evidence>
<dbReference type="Proteomes" id="UP000002668">
    <property type="component" value="Genome"/>
</dbReference>
<proteinExistence type="predicted"/>